<proteinExistence type="predicted"/>
<dbReference type="Proteomes" id="UP000824049">
    <property type="component" value="Unassembled WGS sequence"/>
</dbReference>
<keyword evidence="1" id="KW-0472">Membrane</keyword>
<keyword evidence="1" id="KW-1133">Transmembrane helix</keyword>
<organism evidence="2 3">
    <name type="scientific">Candidatus Anaerobutyricum stercoris</name>
    <dbReference type="NCBI Taxonomy" id="2838457"/>
    <lineage>
        <taxon>Bacteria</taxon>
        <taxon>Bacillati</taxon>
        <taxon>Bacillota</taxon>
        <taxon>Clostridia</taxon>
        <taxon>Lachnospirales</taxon>
        <taxon>Lachnospiraceae</taxon>
        <taxon>Anaerobutyricum</taxon>
    </lineage>
</organism>
<protein>
    <submittedName>
        <fullName evidence="2">SdpI family protein</fullName>
    </submittedName>
</protein>
<dbReference type="Pfam" id="PF13630">
    <property type="entry name" value="SdpI"/>
    <property type="match status" value="1"/>
</dbReference>
<feature type="transmembrane region" description="Helical" evidence="1">
    <location>
        <begin position="6"/>
        <end position="25"/>
    </location>
</feature>
<comment type="caution">
    <text evidence="2">The sequence shown here is derived from an EMBL/GenBank/DDBJ whole genome shotgun (WGS) entry which is preliminary data.</text>
</comment>
<dbReference type="InterPro" id="IPR025962">
    <property type="entry name" value="SdpI/YhfL"/>
</dbReference>
<dbReference type="AlphaFoldDB" id="A0A9D2J8C2"/>
<reference evidence="2" key="2">
    <citation type="submission" date="2021-04" db="EMBL/GenBank/DDBJ databases">
        <authorList>
            <person name="Gilroy R."/>
        </authorList>
    </citation>
    <scope>NUCLEOTIDE SEQUENCE</scope>
    <source>
        <strain evidence="2">CHK179-28034</strain>
    </source>
</reference>
<accession>A0A9D2J8C2</accession>
<keyword evidence="1" id="KW-0812">Transmembrane</keyword>
<dbReference type="EMBL" id="DXBR01000097">
    <property type="protein sequence ID" value="HIZ40341.1"/>
    <property type="molecule type" value="Genomic_DNA"/>
</dbReference>
<evidence type="ECO:0000313" key="2">
    <source>
        <dbReference type="EMBL" id="HIZ40341.1"/>
    </source>
</evidence>
<evidence type="ECO:0000256" key="1">
    <source>
        <dbReference type="SAM" id="Phobius"/>
    </source>
</evidence>
<evidence type="ECO:0000313" key="3">
    <source>
        <dbReference type="Proteomes" id="UP000824049"/>
    </source>
</evidence>
<feature type="transmembrane region" description="Helical" evidence="1">
    <location>
        <begin position="92"/>
        <end position="114"/>
    </location>
</feature>
<gene>
    <name evidence="2" type="ORF">H9968_10570</name>
</gene>
<reference evidence="2" key="1">
    <citation type="journal article" date="2021" name="PeerJ">
        <title>Extensive microbial diversity within the chicken gut microbiome revealed by metagenomics and culture.</title>
        <authorList>
            <person name="Gilroy R."/>
            <person name="Ravi A."/>
            <person name="Getino M."/>
            <person name="Pursley I."/>
            <person name="Horton D.L."/>
            <person name="Alikhan N.F."/>
            <person name="Baker D."/>
            <person name="Gharbi K."/>
            <person name="Hall N."/>
            <person name="Watson M."/>
            <person name="Adriaenssens E.M."/>
            <person name="Foster-Nyarko E."/>
            <person name="Jarju S."/>
            <person name="Secka A."/>
            <person name="Antonio M."/>
            <person name="Oren A."/>
            <person name="Chaudhuri R.R."/>
            <person name="La Ragione R."/>
            <person name="Hildebrand F."/>
            <person name="Pallen M.J."/>
        </authorList>
    </citation>
    <scope>NUCLEOTIDE SEQUENCE</scope>
    <source>
        <strain evidence="2">CHK179-28034</strain>
    </source>
</reference>
<feature type="transmembrane region" description="Helical" evidence="1">
    <location>
        <begin position="61"/>
        <end position="80"/>
    </location>
</feature>
<name>A0A9D2J8C2_9FIRM</name>
<sequence length="128" mass="14704">MGFWIFMLFCDLLIPATMIGFGGVWKKKPPKEINGFYGYRTAMAMKNRDTWTFAHKYCGKIWYICGWILLVVTIPAMLPVMKADEDTVGNVGTVLCLLQIIPLILSIVPTELALRKNFDKDGRRRRRS</sequence>